<dbReference type="RefSeq" id="WP_394843267.1">
    <property type="nucleotide sequence ID" value="NZ_CP089982.1"/>
</dbReference>
<dbReference type="EMBL" id="CP089982">
    <property type="protein sequence ID" value="WXA92664.1"/>
    <property type="molecule type" value="Genomic_DNA"/>
</dbReference>
<dbReference type="Proteomes" id="UP001379533">
    <property type="component" value="Chromosome"/>
</dbReference>
<accession>A0ABZ2K771</accession>
<proteinExistence type="predicted"/>
<evidence type="ECO:0000313" key="2">
    <source>
        <dbReference type="EMBL" id="WXA92664.1"/>
    </source>
</evidence>
<name>A0ABZ2K771_9BACT</name>
<protein>
    <submittedName>
        <fullName evidence="2">Uncharacterized protein</fullName>
    </submittedName>
</protein>
<sequence>MASLKKTLMKQGMKWMSDPRVMKLMQDERVMKAVMTAMSMPGKVQTFTQEQAERIAKAMALATEDEVKDLKRTVRRLEEEVARLQRDSRETRGEARDNGERTATKRR</sequence>
<gene>
    <name evidence="2" type="ORF">LZC95_40235</name>
</gene>
<organism evidence="2 3">
    <name type="scientific">Pendulispora brunnea</name>
    <dbReference type="NCBI Taxonomy" id="2905690"/>
    <lineage>
        <taxon>Bacteria</taxon>
        <taxon>Pseudomonadati</taxon>
        <taxon>Myxococcota</taxon>
        <taxon>Myxococcia</taxon>
        <taxon>Myxococcales</taxon>
        <taxon>Sorangiineae</taxon>
        <taxon>Pendulisporaceae</taxon>
        <taxon>Pendulispora</taxon>
    </lineage>
</organism>
<feature type="region of interest" description="Disordered" evidence="1">
    <location>
        <begin position="81"/>
        <end position="107"/>
    </location>
</feature>
<reference evidence="2 3" key="1">
    <citation type="submission" date="2021-12" db="EMBL/GenBank/DDBJ databases">
        <title>Discovery of the Pendulisporaceae a myxobacterial family with distinct sporulation behavior and unique specialized metabolism.</title>
        <authorList>
            <person name="Garcia R."/>
            <person name="Popoff A."/>
            <person name="Bader C.D."/>
            <person name="Loehr J."/>
            <person name="Walesch S."/>
            <person name="Walt C."/>
            <person name="Boldt J."/>
            <person name="Bunk B."/>
            <person name="Haeckl F.J.F.P.J."/>
            <person name="Gunesch A.P."/>
            <person name="Birkelbach J."/>
            <person name="Nuebel U."/>
            <person name="Pietschmann T."/>
            <person name="Bach T."/>
            <person name="Mueller R."/>
        </authorList>
    </citation>
    <scope>NUCLEOTIDE SEQUENCE [LARGE SCALE GENOMIC DNA]</scope>
    <source>
        <strain evidence="2 3">MSr12523</strain>
    </source>
</reference>
<evidence type="ECO:0000313" key="3">
    <source>
        <dbReference type="Proteomes" id="UP001379533"/>
    </source>
</evidence>
<keyword evidence="3" id="KW-1185">Reference proteome</keyword>
<evidence type="ECO:0000256" key="1">
    <source>
        <dbReference type="SAM" id="MobiDB-lite"/>
    </source>
</evidence>